<dbReference type="PROSITE" id="PS51186">
    <property type="entry name" value="GNAT"/>
    <property type="match status" value="1"/>
</dbReference>
<sequence>MTLRQVMNNEITIRPSKLDDLKEMQKLFVDTITTICKADYSTEQINVWTSSIENTQRWTDKLTSQYFLVAELGNQIVGYASLENNNYLDFLYVHSDYQRQGIADKLYDEIEKEAIKRKATALHSDVSKTAKPFFEKKGFRTIAPQINIIQGVEIINYKMARQL</sequence>
<evidence type="ECO:0000313" key="3">
    <source>
        <dbReference type="Proteomes" id="UP000611723"/>
    </source>
</evidence>
<organism evidence="2 3">
    <name type="scientific">Marivirga aurantiaca</name>
    <dbReference type="NCBI Taxonomy" id="2802615"/>
    <lineage>
        <taxon>Bacteria</taxon>
        <taxon>Pseudomonadati</taxon>
        <taxon>Bacteroidota</taxon>
        <taxon>Cytophagia</taxon>
        <taxon>Cytophagales</taxon>
        <taxon>Marivirgaceae</taxon>
        <taxon>Marivirga</taxon>
    </lineage>
</organism>
<dbReference type="InterPro" id="IPR052564">
    <property type="entry name" value="N-acetyltrans/Recomb-assoc"/>
</dbReference>
<feature type="domain" description="N-acetyltransferase" evidence="1">
    <location>
        <begin position="11"/>
        <end position="163"/>
    </location>
</feature>
<dbReference type="InterPro" id="IPR016181">
    <property type="entry name" value="Acyl_CoA_acyltransferase"/>
</dbReference>
<dbReference type="CDD" id="cd04301">
    <property type="entry name" value="NAT_SF"/>
    <property type="match status" value="1"/>
</dbReference>
<keyword evidence="3" id="KW-1185">Reference proteome</keyword>
<evidence type="ECO:0000313" key="2">
    <source>
        <dbReference type="EMBL" id="MBK6265517.1"/>
    </source>
</evidence>
<dbReference type="InterPro" id="IPR000182">
    <property type="entry name" value="GNAT_dom"/>
</dbReference>
<comment type="caution">
    <text evidence="2">The sequence shown here is derived from an EMBL/GenBank/DDBJ whole genome shotgun (WGS) entry which is preliminary data.</text>
</comment>
<dbReference type="SUPFAM" id="SSF55729">
    <property type="entry name" value="Acyl-CoA N-acyltransferases (Nat)"/>
    <property type="match status" value="1"/>
</dbReference>
<dbReference type="Proteomes" id="UP000611723">
    <property type="component" value="Unassembled WGS sequence"/>
</dbReference>
<reference evidence="2" key="1">
    <citation type="submission" date="2021-01" db="EMBL/GenBank/DDBJ databases">
        <title>Marivirga aurantiaca sp. nov., isolated from intertidal surface sediments.</title>
        <authorList>
            <person name="Zhang M."/>
        </authorList>
    </citation>
    <scope>NUCLEOTIDE SEQUENCE</scope>
    <source>
        <strain evidence="2">S37H4</strain>
    </source>
</reference>
<dbReference type="RefSeq" id="WP_201431197.1">
    <property type="nucleotide sequence ID" value="NZ_JAEQBW010000004.1"/>
</dbReference>
<dbReference type="PANTHER" id="PTHR43451">
    <property type="entry name" value="ACETYLTRANSFERASE (GNAT) FAMILY PROTEIN"/>
    <property type="match status" value="1"/>
</dbReference>
<dbReference type="Pfam" id="PF13673">
    <property type="entry name" value="Acetyltransf_10"/>
    <property type="match status" value="1"/>
</dbReference>
<dbReference type="EMBL" id="JAEQBW010000004">
    <property type="protein sequence ID" value="MBK6265517.1"/>
    <property type="molecule type" value="Genomic_DNA"/>
</dbReference>
<name>A0A934WZ21_9BACT</name>
<dbReference type="GO" id="GO:0016747">
    <property type="term" value="F:acyltransferase activity, transferring groups other than amino-acyl groups"/>
    <property type="evidence" value="ECO:0007669"/>
    <property type="project" value="InterPro"/>
</dbReference>
<dbReference type="PANTHER" id="PTHR43451:SF1">
    <property type="entry name" value="ACETYLTRANSFERASE"/>
    <property type="match status" value="1"/>
</dbReference>
<accession>A0A934WZ21</accession>
<proteinExistence type="predicted"/>
<protein>
    <submittedName>
        <fullName evidence="2">GNAT family N-acetyltransferase</fullName>
    </submittedName>
</protein>
<dbReference type="AlphaFoldDB" id="A0A934WZ21"/>
<gene>
    <name evidence="2" type="ORF">JKA74_10750</name>
</gene>
<dbReference type="Gene3D" id="3.40.630.30">
    <property type="match status" value="1"/>
</dbReference>
<evidence type="ECO:0000259" key="1">
    <source>
        <dbReference type="PROSITE" id="PS51186"/>
    </source>
</evidence>